<evidence type="ECO:0008006" key="3">
    <source>
        <dbReference type="Google" id="ProtNLM"/>
    </source>
</evidence>
<keyword evidence="2" id="KW-1185">Reference proteome</keyword>
<evidence type="ECO:0000313" key="2">
    <source>
        <dbReference type="Proteomes" id="UP000679725"/>
    </source>
</evidence>
<protein>
    <recommendedName>
        <fullName evidence="3">General stress protein 17M-like domain-containing protein</fullName>
    </recommendedName>
</protein>
<reference evidence="1 2" key="1">
    <citation type="submission" date="2021-04" db="EMBL/GenBank/DDBJ databases">
        <authorList>
            <person name="Rodrigo-Torres L."/>
            <person name="Arahal R. D."/>
            <person name="Lucena T."/>
        </authorList>
    </citation>
    <scope>NUCLEOTIDE SEQUENCE [LARGE SCALE GENOMIC DNA]</scope>
    <source>
        <strain evidence="1 2">CECT 9623</strain>
    </source>
</reference>
<dbReference type="RefSeq" id="WP_215231799.1">
    <property type="nucleotide sequence ID" value="NZ_CAJRAU010000001.1"/>
</dbReference>
<dbReference type="Proteomes" id="UP000679725">
    <property type="component" value="Unassembled WGS sequence"/>
</dbReference>
<organism evidence="1 2">
    <name type="scientific">Dyadobacter linearis</name>
    <dbReference type="NCBI Taxonomy" id="2823330"/>
    <lineage>
        <taxon>Bacteria</taxon>
        <taxon>Pseudomonadati</taxon>
        <taxon>Bacteroidota</taxon>
        <taxon>Cytophagia</taxon>
        <taxon>Cytophagales</taxon>
        <taxon>Spirosomataceae</taxon>
        <taxon>Dyadobacter</taxon>
    </lineage>
</organism>
<gene>
    <name evidence="1" type="ORF">DYBT9623_00362</name>
</gene>
<evidence type="ECO:0000313" key="1">
    <source>
        <dbReference type="EMBL" id="CAG5067641.1"/>
    </source>
</evidence>
<accession>A0ABM8UJH4</accession>
<comment type="caution">
    <text evidence="1">The sequence shown here is derived from an EMBL/GenBank/DDBJ whole genome shotgun (WGS) entry which is preliminary data.</text>
</comment>
<name>A0ABM8UJH4_9BACT</name>
<dbReference type="EMBL" id="CAJRAU010000001">
    <property type="protein sequence ID" value="CAG5067641.1"/>
    <property type="molecule type" value="Genomic_DNA"/>
</dbReference>
<proteinExistence type="predicted"/>
<sequence>MESLHQQKSINTVTGVFATRKDAENAYQTLLRLGYRADEITLIMAEETFDKLFDHPKNHFYQDSTATKKLQVTRISEALDVLGRFVAIPGLALVVAGDLTKGGVRALSSSVLSDEYAEYFQNRLLDGEILIDFGLHTNREKDLIVHKWEYFGGYPLIRSVNNAA</sequence>